<proteinExistence type="predicted"/>
<evidence type="ECO:0000313" key="2">
    <source>
        <dbReference type="Proteomes" id="UP001056778"/>
    </source>
</evidence>
<dbReference type="Proteomes" id="UP001056778">
    <property type="component" value="Chromosome 9"/>
</dbReference>
<reference evidence="1" key="1">
    <citation type="submission" date="2022-04" db="EMBL/GenBank/DDBJ databases">
        <title>Chromosome-scale genome assembly of Holotrichia oblita Faldermann.</title>
        <authorList>
            <person name="Rongchong L."/>
        </authorList>
    </citation>
    <scope>NUCLEOTIDE SEQUENCE</scope>
    <source>
        <strain evidence="1">81SQS9</strain>
    </source>
</reference>
<organism evidence="1 2">
    <name type="scientific">Holotrichia oblita</name>
    <name type="common">Chafer beetle</name>
    <dbReference type="NCBI Taxonomy" id="644536"/>
    <lineage>
        <taxon>Eukaryota</taxon>
        <taxon>Metazoa</taxon>
        <taxon>Ecdysozoa</taxon>
        <taxon>Arthropoda</taxon>
        <taxon>Hexapoda</taxon>
        <taxon>Insecta</taxon>
        <taxon>Pterygota</taxon>
        <taxon>Neoptera</taxon>
        <taxon>Endopterygota</taxon>
        <taxon>Coleoptera</taxon>
        <taxon>Polyphaga</taxon>
        <taxon>Scarabaeiformia</taxon>
        <taxon>Scarabaeidae</taxon>
        <taxon>Melolonthinae</taxon>
        <taxon>Holotrichia</taxon>
    </lineage>
</organism>
<dbReference type="EMBL" id="CM043023">
    <property type="protein sequence ID" value="KAI4454505.1"/>
    <property type="molecule type" value="Genomic_DNA"/>
</dbReference>
<sequence length="647" mass="73678">MSSVRQDVQDSLLDSSDSSDSSQLTNNNDSGLSLYKPTSFKCNNFVNKLDSYNNNQLLLPTQFYKTLLAKAVLSSNDDKANVYKNMLFHKDRDFEQVKKAFGWEGTQSGGSPSGPQGGGVGTQGAQGLVHWMSVMAEHMDPAVSHYMSWNQDQCGQHGKDDYPNWTRNTMGINKQGYEAKMNEHQNQMQKDHMDRLSLERSLQQQTMDRTALTDRNLNNVDRMMNNENNRITSDRLRFDMQNDISDIKYREYKAHLDSLRNNESSRSQVEGRPPPTAGSEGAGQQQQQGQEGVERGTSSTPPTPLSVGENFQEEKVFGSKAELQLHTQAHMREAKPYKCSQCCKAFANSSYLSQHTRIHLGIKPYRCEICQRKFTQLSHLQQHIRTHTGDKPYKCRHPGCQKAFSQLSNLQSHSRCHQTDKPYKCNSCYKCFSDEPSLLEHIPKHKESKHLKTHICQYCGKSYTQETYLSKHMQKHAERTDKRPPITTLGLNHRGPLDHPYWPKVSPDSAENMHDYQNDIPRNILEQSEDLVIIRQQLSQNPPAPPSTPNTNLANTYDTSISKSTTNSAFTPINSMTGHLNLNHHQLAPNRPYIYDPLSFQKQNSLDLQKSQPTNGFPNQLISLHQIRNYQPNSSLIEHGILGLKDK</sequence>
<comment type="caution">
    <text evidence="1">The sequence shown here is derived from an EMBL/GenBank/DDBJ whole genome shotgun (WGS) entry which is preliminary data.</text>
</comment>
<keyword evidence="2" id="KW-1185">Reference proteome</keyword>
<accession>A0ACB9SQS2</accession>
<name>A0ACB9SQS2_HOLOL</name>
<protein>
    <submittedName>
        <fullName evidence="1">Zinc finger protein</fullName>
    </submittedName>
</protein>
<evidence type="ECO:0000313" key="1">
    <source>
        <dbReference type="EMBL" id="KAI4454505.1"/>
    </source>
</evidence>
<gene>
    <name evidence="1" type="ORF">MML48_9g00009092</name>
</gene>